<dbReference type="GeneID" id="89943548"/>
<comment type="caution">
    <text evidence="2">The sequence shown here is derived from an EMBL/GenBank/DDBJ whole genome shotgun (WGS) entry which is preliminary data.</text>
</comment>
<dbReference type="Proteomes" id="UP001302812">
    <property type="component" value="Unassembled WGS sequence"/>
</dbReference>
<protein>
    <recommendedName>
        <fullName evidence="4">Secreted protein</fullName>
    </recommendedName>
</protein>
<evidence type="ECO:0000313" key="2">
    <source>
        <dbReference type="EMBL" id="KAK4112577.1"/>
    </source>
</evidence>
<evidence type="ECO:0008006" key="4">
    <source>
        <dbReference type="Google" id="ProtNLM"/>
    </source>
</evidence>
<name>A0AAN6TDT3_9PEZI</name>
<keyword evidence="1" id="KW-0732">Signal</keyword>
<gene>
    <name evidence="2" type="ORF">N656DRAFT_99972</name>
</gene>
<evidence type="ECO:0000256" key="1">
    <source>
        <dbReference type="SAM" id="SignalP"/>
    </source>
</evidence>
<dbReference type="EMBL" id="MU853342">
    <property type="protein sequence ID" value="KAK4112577.1"/>
    <property type="molecule type" value="Genomic_DNA"/>
</dbReference>
<sequence length="120" mass="13394">MLAFIFNFLMLAAGREEGKIPPLRIATNEMILYHSQAMGGNPGSEAQLRFAHRQCSNRFVLHSGLCIASVEVTVKSSRSRSRLVLRSFIWRSTTPPAPLHYTRQVRGSPTCPAGCSWYPT</sequence>
<feature type="signal peptide" evidence="1">
    <location>
        <begin position="1"/>
        <end position="18"/>
    </location>
</feature>
<dbReference type="RefSeq" id="XP_064670147.1">
    <property type="nucleotide sequence ID" value="XM_064819422.1"/>
</dbReference>
<accession>A0AAN6TDT3</accession>
<feature type="chain" id="PRO_5042929463" description="Secreted protein" evidence="1">
    <location>
        <begin position="19"/>
        <end position="120"/>
    </location>
</feature>
<keyword evidence="3" id="KW-1185">Reference proteome</keyword>
<organism evidence="2 3">
    <name type="scientific">Canariomyces notabilis</name>
    <dbReference type="NCBI Taxonomy" id="2074819"/>
    <lineage>
        <taxon>Eukaryota</taxon>
        <taxon>Fungi</taxon>
        <taxon>Dikarya</taxon>
        <taxon>Ascomycota</taxon>
        <taxon>Pezizomycotina</taxon>
        <taxon>Sordariomycetes</taxon>
        <taxon>Sordariomycetidae</taxon>
        <taxon>Sordariales</taxon>
        <taxon>Chaetomiaceae</taxon>
        <taxon>Canariomyces</taxon>
    </lineage>
</organism>
<evidence type="ECO:0000313" key="3">
    <source>
        <dbReference type="Proteomes" id="UP001302812"/>
    </source>
</evidence>
<proteinExistence type="predicted"/>
<dbReference type="AlphaFoldDB" id="A0AAN6TDT3"/>
<reference evidence="2" key="1">
    <citation type="journal article" date="2023" name="Mol. Phylogenet. Evol.">
        <title>Genome-scale phylogeny and comparative genomics of the fungal order Sordariales.</title>
        <authorList>
            <person name="Hensen N."/>
            <person name="Bonometti L."/>
            <person name="Westerberg I."/>
            <person name="Brannstrom I.O."/>
            <person name="Guillou S."/>
            <person name="Cros-Aarteil S."/>
            <person name="Calhoun S."/>
            <person name="Haridas S."/>
            <person name="Kuo A."/>
            <person name="Mondo S."/>
            <person name="Pangilinan J."/>
            <person name="Riley R."/>
            <person name="LaButti K."/>
            <person name="Andreopoulos B."/>
            <person name="Lipzen A."/>
            <person name="Chen C."/>
            <person name="Yan M."/>
            <person name="Daum C."/>
            <person name="Ng V."/>
            <person name="Clum A."/>
            <person name="Steindorff A."/>
            <person name="Ohm R.A."/>
            <person name="Martin F."/>
            <person name="Silar P."/>
            <person name="Natvig D.O."/>
            <person name="Lalanne C."/>
            <person name="Gautier V."/>
            <person name="Ament-Velasquez S.L."/>
            <person name="Kruys A."/>
            <person name="Hutchinson M.I."/>
            <person name="Powell A.J."/>
            <person name="Barry K."/>
            <person name="Miller A.N."/>
            <person name="Grigoriev I.V."/>
            <person name="Debuchy R."/>
            <person name="Gladieux P."/>
            <person name="Hiltunen Thoren M."/>
            <person name="Johannesson H."/>
        </authorList>
    </citation>
    <scope>NUCLEOTIDE SEQUENCE</scope>
    <source>
        <strain evidence="2">CBS 508.74</strain>
    </source>
</reference>
<reference evidence="2" key="2">
    <citation type="submission" date="2023-05" db="EMBL/GenBank/DDBJ databases">
        <authorList>
            <consortium name="Lawrence Berkeley National Laboratory"/>
            <person name="Steindorff A."/>
            <person name="Hensen N."/>
            <person name="Bonometti L."/>
            <person name="Westerberg I."/>
            <person name="Brannstrom I.O."/>
            <person name="Guillou S."/>
            <person name="Cros-Aarteil S."/>
            <person name="Calhoun S."/>
            <person name="Haridas S."/>
            <person name="Kuo A."/>
            <person name="Mondo S."/>
            <person name="Pangilinan J."/>
            <person name="Riley R."/>
            <person name="Labutti K."/>
            <person name="Andreopoulos B."/>
            <person name="Lipzen A."/>
            <person name="Chen C."/>
            <person name="Yanf M."/>
            <person name="Daum C."/>
            <person name="Ng V."/>
            <person name="Clum A."/>
            <person name="Ohm R."/>
            <person name="Martin F."/>
            <person name="Silar P."/>
            <person name="Natvig D."/>
            <person name="Lalanne C."/>
            <person name="Gautier V."/>
            <person name="Ament-Velasquez S.L."/>
            <person name="Kruys A."/>
            <person name="Hutchinson M.I."/>
            <person name="Powell A.J."/>
            <person name="Barry K."/>
            <person name="Miller A.N."/>
            <person name="Grigoriev I.V."/>
            <person name="Debuchy R."/>
            <person name="Gladieux P."/>
            <person name="Thoren M.H."/>
            <person name="Johannesson H."/>
        </authorList>
    </citation>
    <scope>NUCLEOTIDE SEQUENCE</scope>
    <source>
        <strain evidence="2">CBS 508.74</strain>
    </source>
</reference>